<name>A0A8H8DAN3_9ASCO</name>
<comment type="caution">
    <text evidence="4">The sequence shown here is derived from an EMBL/GenBank/DDBJ whole genome shotgun (WGS) entry which is preliminary data.</text>
</comment>
<protein>
    <submittedName>
        <fullName evidence="4">BUL1</fullName>
    </submittedName>
</protein>
<dbReference type="GeneID" id="93652271"/>
<dbReference type="EMBL" id="JAEOAQ010000004">
    <property type="protein sequence ID" value="KAG5418924.1"/>
    <property type="molecule type" value="Genomic_DNA"/>
</dbReference>
<feature type="domain" description="Bul1 N-terminal" evidence="2">
    <location>
        <begin position="62"/>
        <end position="525"/>
    </location>
</feature>
<dbReference type="InterPro" id="IPR039634">
    <property type="entry name" value="Bul1-like"/>
</dbReference>
<dbReference type="Pfam" id="PF04426">
    <property type="entry name" value="Bul1_C"/>
    <property type="match status" value="1"/>
</dbReference>
<dbReference type="Pfam" id="PF04425">
    <property type="entry name" value="Bul1_N"/>
    <property type="match status" value="1"/>
</dbReference>
<organism evidence="4 5">
    <name type="scientific">Candida metapsilosis</name>
    <dbReference type="NCBI Taxonomy" id="273372"/>
    <lineage>
        <taxon>Eukaryota</taxon>
        <taxon>Fungi</taxon>
        <taxon>Dikarya</taxon>
        <taxon>Ascomycota</taxon>
        <taxon>Saccharomycotina</taxon>
        <taxon>Pichiomycetes</taxon>
        <taxon>Debaryomycetaceae</taxon>
        <taxon>Candida/Lodderomyces clade</taxon>
        <taxon>Candida</taxon>
    </lineage>
</organism>
<evidence type="ECO:0000259" key="2">
    <source>
        <dbReference type="Pfam" id="PF04425"/>
    </source>
</evidence>
<feature type="region of interest" description="Disordered" evidence="1">
    <location>
        <begin position="100"/>
        <end position="141"/>
    </location>
</feature>
<dbReference type="InterPro" id="IPR007519">
    <property type="entry name" value="Bul1_N"/>
</dbReference>
<dbReference type="OrthoDB" id="2283785at2759"/>
<evidence type="ECO:0000313" key="5">
    <source>
        <dbReference type="Proteomes" id="UP000669133"/>
    </source>
</evidence>
<evidence type="ECO:0000313" key="4">
    <source>
        <dbReference type="EMBL" id="KAG5418924.1"/>
    </source>
</evidence>
<feature type="domain" description="Bul1 C-terminal" evidence="3">
    <location>
        <begin position="748"/>
        <end position="815"/>
    </location>
</feature>
<sequence length="817" mass="93203">MTIEGSNSDRSDLPPPYDDSERDAEHRHDFDPNMTKPKNVPYRPSPDQQRQIDLLSTGKSKSSKSRSRLTTMSSANQTEYFDILPSFEMFQSILKRDDRQFQEDLSRSPPRYGDTLNTTSSHGSSFSSSPRQSIDQTLHHSVPEYRIEQELERQREREHVIYNEVDSRPSLSPIASSPGLHNQNIAVTEDTYGASPLDNIDRLNKASNSAIDIQIFVTKTVPQPNAKSDLESRMKEYTSGDHVNGYIIVTNTSSSPVEFGLFTVSLEGTIKSTERNANAFDFNHRYSRILMKKFLKMYDLNASYGYAYIPNSAGIEYEPYTVDKIDGCSIALPDNRILQPKTKYKKFFTFKFPHSLLDNACVHSVLPHLLPPPSLGVDKTCFYNRGESIALNKTLGYGMLNVRGTPLLTKDFGFDDMSISYTIEAKIIDKVNSKEAVSHQDISSAKNDYVISKSAQYFLRFIPDLKEQVEYCKLHHIGNFPDIGLGGKFLEQLKHNTTWTLIQQLNNQVEKEIDQMLNHEELSPLEMKLKNLAIHGDSKIIQNDTYVTTNRPVDIYGKKKKMILSSLIKLGQSTMSIDFPDKIIPYGSPRLLMKYNNGEDDSLQPISSHMEELYHRESEDVIDTLEADLCFESDSNIRPPPIKVSTNIVAWSYNTEYPLPFELGYDFFYKSHEKVSNDSVETTESNLHLIKSQVHNYIAFLKSNSIIVSKESFMYLKAVQKLGIKKDTIRDYFQADVEEPDWKISQLSNGKFRWTKRLRISLIIQNKHNVTLLPTFQSCLVGRLYCLQVSVKYKGTNSEQNEFAHNVVSLDVPVLVG</sequence>
<dbReference type="InterPro" id="IPR022794">
    <property type="entry name" value="Bul1_C"/>
</dbReference>
<reference evidence="4 5" key="1">
    <citation type="submission" date="2020-12" db="EMBL/GenBank/DDBJ databases">
        <title>Effect of drift, selection, and recombination on the evolution of hybrid genomes in Candida yeast pathogens.</title>
        <authorList>
            <person name="Mixao V."/>
            <person name="Ksiezopolska E."/>
            <person name="Saus E."/>
            <person name="Boekhout T."/>
            <person name="Gacser A."/>
            <person name="Gabaldon T."/>
        </authorList>
    </citation>
    <scope>NUCLEOTIDE SEQUENCE [LARGE SCALE GENOMIC DNA]</scope>
    <source>
        <strain evidence="4 5">BP57</strain>
    </source>
</reference>
<keyword evidence="5" id="KW-1185">Reference proteome</keyword>
<dbReference type="PANTHER" id="PTHR31904">
    <property type="entry name" value="BYPASS OF STOP CODON PROTEIN 5-RELATED"/>
    <property type="match status" value="1"/>
</dbReference>
<dbReference type="Proteomes" id="UP000669133">
    <property type="component" value="Unassembled WGS sequence"/>
</dbReference>
<proteinExistence type="predicted"/>
<feature type="region of interest" description="Disordered" evidence="1">
    <location>
        <begin position="1"/>
        <end position="72"/>
    </location>
</feature>
<accession>A0A8H8DAN3</accession>
<dbReference type="PANTHER" id="PTHR31904:SF1">
    <property type="entry name" value="BYPASS OF STOP CODON PROTEIN 5-RELATED"/>
    <property type="match status" value="1"/>
</dbReference>
<dbReference type="RefSeq" id="XP_067548040.1">
    <property type="nucleotide sequence ID" value="XM_067692630.1"/>
</dbReference>
<feature type="compositionally biased region" description="Low complexity" evidence="1">
    <location>
        <begin position="120"/>
        <end position="133"/>
    </location>
</feature>
<evidence type="ECO:0000259" key="3">
    <source>
        <dbReference type="Pfam" id="PF04426"/>
    </source>
</evidence>
<gene>
    <name evidence="4" type="ORF">I9W82_003642</name>
</gene>
<evidence type="ECO:0000256" key="1">
    <source>
        <dbReference type="SAM" id="MobiDB-lite"/>
    </source>
</evidence>
<dbReference type="AlphaFoldDB" id="A0A8H8DAN3"/>